<reference evidence="1 2" key="1">
    <citation type="submission" date="2014-04" db="EMBL/GenBank/DDBJ databases">
        <title>Evolutionary Origins and Diversification of the Mycorrhizal Mutualists.</title>
        <authorList>
            <consortium name="DOE Joint Genome Institute"/>
            <consortium name="Mycorrhizal Genomics Consortium"/>
            <person name="Kohler A."/>
            <person name="Kuo A."/>
            <person name="Nagy L.G."/>
            <person name="Floudas D."/>
            <person name="Copeland A."/>
            <person name="Barry K.W."/>
            <person name="Cichocki N."/>
            <person name="Veneault-Fourrey C."/>
            <person name="LaButti K."/>
            <person name="Lindquist E.A."/>
            <person name="Lipzen A."/>
            <person name="Lundell T."/>
            <person name="Morin E."/>
            <person name="Murat C."/>
            <person name="Riley R."/>
            <person name="Ohm R."/>
            <person name="Sun H."/>
            <person name="Tunlid A."/>
            <person name="Henrissat B."/>
            <person name="Grigoriev I.V."/>
            <person name="Hibbett D.S."/>
            <person name="Martin F."/>
        </authorList>
    </citation>
    <scope>NUCLEOTIDE SEQUENCE [LARGE SCALE GENOMIC DNA]</scope>
    <source>
        <strain evidence="1 2">FD-317 M1</strain>
    </source>
</reference>
<name>A0A0D0CHL1_9AGAR</name>
<sequence>MLFFPSGSRHNWRILSDQFNPSSYVPGPSSNDFCSVHSLKERGCPLPRAEVKAYFTEPARHGLGFLLLTFIFITCTHKYTIPSSCLYLVCLYRFKSKEEDRVVLPSPLQ</sequence>
<dbReference type="Proteomes" id="UP000053593">
    <property type="component" value="Unassembled WGS sequence"/>
</dbReference>
<accession>A0A0D0CHL1</accession>
<gene>
    <name evidence="1" type="ORF">GYMLUDRAFT_551872</name>
</gene>
<proteinExistence type="predicted"/>
<dbReference type="EMBL" id="KN834768">
    <property type="protein sequence ID" value="KIK62134.1"/>
    <property type="molecule type" value="Genomic_DNA"/>
</dbReference>
<organism evidence="1 2">
    <name type="scientific">Collybiopsis luxurians FD-317 M1</name>
    <dbReference type="NCBI Taxonomy" id="944289"/>
    <lineage>
        <taxon>Eukaryota</taxon>
        <taxon>Fungi</taxon>
        <taxon>Dikarya</taxon>
        <taxon>Basidiomycota</taxon>
        <taxon>Agaricomycotina</taxon>
        <taxon>Agaricomycetes</taxon>
        <taxon>Agaricomycetidae</taxon>
        <taxon>Agaricales</taxon>
        <taxon>Marasmiineae</taxon>
        <taxon>Omphalotaceae</taxon>
        <taxon>Collybiopsis</taxon>
        <taxon>Collybiopsis luxurians</taxon>
    </lineage>
</organism>
<dbReference type="HOGENOM" id="CLU_2184257_0_0_1"/>
<evidence type="ECO:0000313" key="1">
    <source>
        <dbReference type="EMBL" id="KIK62134.1"/>
    </source>
</evidence>
<evidence type="ECO:0000313" key="2">
    <source>
        <dbReference type="Proteomes" id="UP000053593"/>
    </source>
</evidence>
<protein>
    <submittedName>
        <fullName evidence="1">Uncharacterized protein</fullName>
    </submittedName>
</protein>
<keyword evidence="2" id="KW-1185">Reference proteome</keyword>
<dbReference type="AlphaFoldDB" id="A0A0D0CHL1"/>